<gene>
    <name evidence="1" type="ORF">MNBD_GAMMA10-1869</name>
</gene>
<name>A0A3B0YT25_9ZZZZ</name>
<reference evidence="1" key="1">
    <citation type="submission" date="2018-06" db="EMBL/GenBank/DDBJ databases">
        <authorList>
            <person name="Zhirakovskaya E."/>
        </authorList>
    </citation>
    <scope>NUCLEOTIDE SEQUENCE</scope>
</reference>
<dbReference type="AlphaFoldDB" id="A0A3B0YT25"/>
<sequence>MTLLKHTFTHALILAFLLCSQQASAGKLGDFEADISKSKSGGSQKDTHSSYECYSCGSSSVSDSFFDALFEGIFTALVDGTADIIAQGGNNSQQRVNENADHTELSLRKHGEILIPYYRLNLNFQRIDDDISAIDLKMELGKGPVAFELRTTQFSDDSDDSNLNYSQIQYLHRMSFGNSTGINLGIGYGRLKGDSIFDGLVLSLPMLFKVSENFGLEFRPLYFNADDVDITELDASVLYTHRKLAFRAGYRSIQSDNVDISGPYLGMDFIF</sequence>
<organism evidence="1">
    <name type="scientific">hydrothermal vent metagenome</name>
    <dbReference type="NCBI Taxonomy" id="652676"/>
    <lineage>
        <taxon>unclassified sequences</taxon>
        <taxon>metagenomes</taxon>
        <taxon>ecological metagenomes</taxon>
    </lineage>
</organism>
<proteinExistence type="predicted"/>
<protein>
    <submittedName>
        <fullName evidence="1">Uncharacterized protein</fullName>
    </submittedName>
</protein>
<accession>A0A3B0YT25</accession>
<dbReference type="EMBL" id="UOFJ01000612">
    <property type="protein sequence ID" value="VAW71636.1"/>
    <property type="molecule type" value="Genomic_DNA"/>
</dbReference>
<evidence type="ECO:0000313" key="1">
    <source>
        <dbReference type="EMBL" id="VAW71636.1"/>
    </source>
</evidence>